<dbReference type="eggNOG" id="COG3905">
    <property type="taxonomic scope" value="Bacteria"/>
</dbReference>
<dbReference type="EMBL" id="ACJN02000004">
    <property type="protein sequence ID" value="EFI33087.1"/>
    <property type="molecule type" value="Genomic_DNA"/>
</dbReference>
<dbReference type="InterPro" id="IPR002145">
    <property type="entry name" value="CopG"/>
</dbReference>
<organism evidence="3 4">
    <name type="scientific">Desulfonatronospira thiodismutans ASO3-1</name>
    <dbReference type="NCBI Taxonomy" id="555779"/>
    <lineage>
        <taxon>Bacteria</taxon>
        <taxon>Pseudomonadati</taxon>
        <taxon>Thermodesulfobacteriota</taxon>
        <taxon>Desulfovibrionia</taxon>
        <taxon>Desulfovibrionales</taxon>
        <taxon>Desulfonatronovibrionaceae</taxon>
        <taxon>Desulfonatronospira</taxon>
    </lineage>
</organism>
<gene>
    <name evidence="2" type="ORF">Dthio_PD0402</name>
    <name evidence="3" type="ORF">Dthio_PD2573</name>
</gene>
<proteinExistence type="predicted"/>
<dbReference type="OrthoDB" id="1524992at2"/>
<dbReference type="SUPFAM" id="SSF47598">
    <property type="entry name" value="Ribbon-helix-helix"/>
    <property type="match status" value="1"/>
</dbReference>
<accession>D6SQZ9</accession>
<reference evidence="3 4" key="1">
    <citation type="submission" date="2010-05" db="EMBL/GenBank/DDBJ databases">
        <title>The draft genome of Desulfonatronospira thiodismutans ASO3-1.</title>
        <authorList>
            <consortium name="US DOE Joint Genome Institute (JGI-PGF)"/>
            <person name="Lucas S."/>
            <person name="Copeland A."/>
            <person name="Lapidus A."/>
            <person name="Cheng J.-F."/>
            <person name="Bruce D."/>
            <person name="Goodwin L."/>
            <person name="Pitluck S."/>
            <person name="Chertkov O."/>
            <person name="Brettin T."/>
            <person name="Detter J.C."/>
            <person name="Han C."/>
            <person name="Land M.L."/>
            <person name="Hauser L."/>
            <person name="Kyrpides N."/>
            <person name="Mikhailova N."/>
            <person name="Muyzer G."/>
            <person name="Woyke T."/>
        </authorList>
    </citation>
    <scope>NUCLEOTIDE SEQUENCE [LARGE SCALE GENOMIC DNA]</scope>
    <source>
        <strain evidence="3 4">ASO3-1</strain>
    </source>
</reference>
<evidence type="ECO:0000259" key="1">
    <source>
        <dbReference type="Pfam" id="PF01402"/>
    </source>
</evidence>
<comment type="caution">
    <text evidence="3">The sequence shown here is derived from an EMBL/GenBank/DDBJ whole genome shotgun (WGS) entry which is preliminary data.</text>
</comment>
<evidence type="ECO:0000313" key="2">
    <source>
        <dbReference type="EMBL" id="EFI33087.1"/>
    </source>
</evidence>
<dbReference type="RefSeq" id="WP_008870489.1">
    <property type="nucleotide sequence ID" value="NZ_ACJN02000002.1"/>
</dbReference>
<dbReference type="Proteomes" id="UP000005496">
    <property type="component" value="Unassembled WGS sequence"/>
</dbReference>
<name>D6SQZ9_9BACT</name>
<dbReference type="InterPro" id="IPR010985">
    <property type="entry name" value="Ribbon_hlx_hlx"/>
</dbReference>
<dbReference type="Pfam" id="PF01402">
    <property type="entry name" value="RHH_1"/>
    <property type="match status" value="1"/>
</dbReference>
<dbReference type="EMBL" id="ACJN02000002">
    <property type="protein sequence ID" value="EFI35175.1"/>
    <property type="molecule type" value="Genomic_DNA"/>
</dbReference>
<evidence type="ECO:0000313" key="3">
    <source>
        <dbReference type="EMBL" id="EFI35175.1"/>
    </source>
</evidence>
<evidence type="ECO:0000313" key="4">
    <source>
        <dbReference type="Proteomes" id="UP000005496"/>
    </source>
</evidence>
<protein>
    <submittedName>
        <fullName evidence="3">Transcriptional regulator, CopG family</fullName>
    </submittedName>
</protein>
<dbReference type="GO" id="GO:0006355">
    <property type="term" value="P:regulation of DNA-templated transcription"/>
    <property type="evidence" value="ECO:0007669"/>
    <property type="project" value="InterPro"/>
</dbReference>
<sequence length="71" mass="8082">MTTLTVRLPESMKNELDQLSRAENRAVSDIVRESLKRYIAVEKFRSVRGKILPFAEAQGLLTDEDVFKALS</sequence>
<dbReference type="AlphaFoldDB" id="D6SQZ9"/>
<keyword evidence="4" id="KW-1185">Reference proteome</keyword>
<feature type="domain" description="Ribbon-helix-helix protein CopG" evidence="1">
    <location>
        <begin position="4"/>
        <end position="40"/>
    </location>
</feature>
<dbReference type="InterPro" id="IPR013321">
    <property type="entry name" value="Arc_rbn_hlx_hlx"/>
</dbReference>
<dbReference type="Gene3D" id="1.10.1220.10">
    <property type="entry name" value="Met repressor-like"/>
    <property type="match status" value="1"/>
</dbReference>